<keyword evidence="2" id="KW-1185">Reference proteome</keyword>
<dbReference type="AlphaFoldDB" id="A0AAD6Z3J1"/>
<evidence type="ECO:0000313" key="1">
    <source>
        <dbReference type="EMBL" id="KAJ7305656.1"/>
    </source>
</evidence>
<reference evidence="1" key="1">
    <citation type="submission" date="2023-03" db="EMBL/GenBank/DDBJ databases">
        <title>Massive genome expansion in bonnet fungi (Mycena s.s.) driven by repeated elements and novel gene families across ecological guilds.</title>
        <authorList>
            <consortium name="Lawrence Berkeley National Laboratory"/>
            <person name="Harder C.B."/>
            <person name="Miyauchi S."/>
            <person name="Viragh M."/>
            <person name="Kuo A."/>
            <person name="Thoen E."/>
            <person name="Andreopoulos B."/>
            <person name="Lu D."/>
            <person name="Skrede I."/>
            <person name="Drula E."/>
            <person name="Henrissat B."/>
            <person name="Morin E."/>
            <person name="Kohler A."/>
            <person name="Barry K."/>
            <person name="LaButti K."/>
            <person name="Morin E."/>
            <person name="Salamov A."/>
            <person name="Lipzen A."/>
            <person name="Mereny Z."/>
            <person name="Hegedus B."/>
            <person name="Baldrian P."/>
            <person name="Stursova M."/>
            <person name="Weitz H."/>
            <person name="Taylor A."/>
            <person name="Grigoriev I.V."/>
            <person name="Nagy L.G."/>
            <person name="Martin F."/>
            <person name="Kauserud H."/>
        </authorList>
    </citation>
    <scope>NUCLEOTIDE SEQUENCE</scope>
    <source>
        <strain evidence="1">CBHHK002</strain>
    </source>
</reference>
<accession>A0AAD6Z3J1</accession>
<gene>
    <name evidence="1" type="ORF">DFH08DRAFT_652840</name>
</gene>
<comment type="caution">
    <text evidence="1">The sequence shown here is derived from an EMBL/GenBank/DDBJ whole genome shotgun (WGS) entry which is preliminary data.</text>
</comment>
<feature type="non-terminal residue" evidence="1">
    <location>
        <position position="264"/>
    </location>
</feature>
<organism evidence="1 2">
    <name type="scientific">Mycena albidolilacea</name>
    <dbReference type="NCBI Taxonomy" id="1033008"/>
    <lineage>
        <taxon>Eukaryota</taxon>
        <taxon>Fungi</taxon>
        <taxon>Dikarya</taxon>
        <taxon>Basidiomycota</taxon>
        <taxon>Agaricomycotina</taxon>
        <taxon>Agaricomycetes</taxon>
        <taxon>Agaricomycetidae</taxon>
        <taxon>Agaricales</taxon>
        <taxon>Marasmiineae</taxon>
        <taxon>Mycenaceae</taxon>
        <taxon>Mycena</taxon>
    </lineage>
</organism>
<protein>
    <submittedName>
        <fullName evidence="1">Uncharacterized protein</fullName>
    </submittedName>
</protein>
<evidence type="ECO:0000313" key="2">
    <source>
        <dbReference type="Proteomes" id="UP001218218"/>
    </source>
</evidence>
<dbReference type="EMBL" id="JARIHO010000095">
    <property type="protein sequence ID" value="KAJ7305656.1"/>
    <property type="molecule type" value="Genomic_DNA"/>
</dbReference>
<dbReference type="Proteomes" id="UP001218218">
    <property type="component" value="Unassembled WGS sequence"/>
</dbReference>
<proteinExistence type="predicted"/>
<feature type="non-terminal residue" evidence="1">
    <location>
        <position position="1"/>
    </location>
</feature>
<sequence length="264" mass="29620">SNTLDEAVSESEVYCSQMVRRKRGFPLYEPAPQINLPAEYQKHGVSIGDVGSVTPEGIFDFFFNIFLPPEHPINGNRTPDDFSPIPPPESVDISHLTYGLGTYVSSPAVRKLDFDAPSKRRFCFRCNASQGAVLALPDGGHLQKLRNVENMRAYAAEHADSWYRYINGARGRGLANGDLYLVTGCEKARSWGMASYHTVFEEFDLTFKPSDRNSRPYRWSGAHARQNPAERKSYHPPLTSAHVNQTTFIHGWSISLPTGLWGRL</sequence>
<name>A0AAD6Z3J1_9AGAR</name>